<protein>
    <submittedName>
        <fullName evidence="4">Peptide alpha-N-acetyltransferase</fullName>
    </submittedName>
</protein>
<comment type="caution">
    <text evidence="4">The sequence shown here is derived from an EMBL/GenBank/DDBJ whole genome shotgun (WGS) entry which is preliminary data.</text>
</comment>
<evidence type="ECO:0000256" key="2">
    <source>
        <dbReference type="ARBA" id="ARBA00022803"/>
    </source>
</evidence>
<evidence type="ECO:0000313" key="5">
    <source>
        <dbReference type="EMBL" id="EPY34714.1"/>
    </source>
</evidence>
<sequence length="710" mass="80789">MAEPVKLPDQQRRLFDRMSREFDNREYAKSLRTCESILSVAPDHADTVAMHGLILHNLSRKSEAYETIKRAIALFPRSTIAWHALGMCRRTDQDYSAALKAFKQASLTDPSNSNVLRDLAAACVQLRDWEQFLSVREKMVTSKAGVRANWIALSCGHYMLGNYKLAAAVMEVMTNIMDAGENPVEVSEAYLYRVELELLGGAPHKALEILKKHDAELVDYSTKLLLRAKAHAQLGQKEEAEKRYLELIEKGYAEGDCLAAIALLRKIPLDAAHCPRQQVDKYVELVDSILAGGRRPYAERHILDCVPVEQLRPRLLAYVKPYITRMIPSLFSVLKSLYKDPARAQVVGEVFLQLLAELEAKDFATSFGGEADPTYILWVYMYLATHYRRVGDHAQAHHYIDKAIAHTPTLEILYLEKARIYQAEGGKTVEAAAAADTARLLDLQDKYLNTEAAKFFLRNNDIEKAEETMQLFYKDAIVKGDTYLVALESQCSWYEVEVGEAFYRKGDYVSALQNLLMFELHHKQNHCELNDFHNYVFRRNTMRTWFDVLHNDDHMEENKFFLQFCPGLVRTYMKVDELGEAAVRAAHVPRPELSLEGLSADDTKRITQLQEEYCIQDIDLSQPLEKAERYMGYLLQHRSHAVATHTLAVEFYTHAKKPLLVARALYALHKLHHANMETLKAAFEQGLLAASRASMDARVLGVVEEVLAAM</sequence>
<dbReference type="InterPro" id="IPR019734">
    <property type="entry name" value="TPR_rpt"/>
</dbReference>
<name>S9VBD8_9TRYP</name>
<dbReference type="FunFam" id="1.25.40.1040:FF:000009">
    <property type="entry name" value="N-acetyltransferase subunit Nat1"/>
    <property type="match status" value="1"/>
</dbReference>
<keyword evidence="4" id="KW-0808">Transferase</keyword>
<keyword evidence="6" id="KW-1185">Reference proteome</keyword>
<dbReference type="InterPro" id="IPR021183">
    <property type="entry name" value="NatA_aux_su"/>
</dbReference>
<dbReference type="SMART" id="SM00028">
    <property type="entry name" value="TPR"/>
    <property type="match status" value="4"/>
</dbReference>
<dbReference type="PIRSF" id="PIRSF000422">
    <property type="entry name" value="N-terminal-AcTrfase-A_aux_su"/>
    <property type="match status" value="1"/>
</dbReference>
<dbReference type="PROSITE" id="PS50005">
    <property type="entry name" value="TPR"/>
    <property type="match status" value="1"/>
</dbReference>
<dbReference type="OrthoDB" id="10263032at2759"/>
<keyword evidence="2 3" id="KW-0802">TPR repeat</keyword>
<dbReference type="SUPFAM" id="SSF48452">
    <property type="entry name" value="TPR-like"/>
    <property type="match status" value="2"/>
</dbReference>
<dbReference type="GO" id="GO:0005737">
    <property type="term" value="C:cytoplasm"/>
    <property type="evidence" value="ECO:0007669"/>
    <property type="project" value="UniProtKB-ARBA"/>
</dbReference>
<reference evidence="4 6" key="1">
    <citation type="journal article" date="2013" name="PLoS ONE">
        <title>Predicting the Proteins of Angomonas deanei, Strigomonas culicis and Their Respective Endosymbionts Reveals New Aspects of the Trypanosomatidae Family.</title>
        <authorList>
            <person name="Motta M.C."/>
            <person name="Martins A.C."/>
            <person name="de Souza S.S."/>
            <person name="Catta-Preta C.M."/>
            <person name="Silva R."/>
            <person name="Klein C.C."/>
            <person name="de Almeida L.G."/>
            <person name="de Lima Cunha O."/>
            <person name="Ciapina L.P."/>
            <person name="Brocchi M."/>
            <person name="Colabardini A.C."/>
            <person name="de Araujo Lima B."/>
            <person name="Machado C.R."/>
            <person name="de Almeida Soares C.M."/>
            <person name="Probst C.M."/>
            <person name="de Menezes C.B."/>
            <person name="Thompson C.E."/>
            <person name="Bartholomeu D.C."/>
            <person name="Gradia D.F."/>
            <person name="Pavoni D.P."/>
            <person name="Grisard E.C."/>
            <person name="Fantinatti-Garboggini F."/>
            <person name="Marchini F.K."/>
            <person name="Rodrigues-Luiz G.F."/>
            <person name="Wagner G."/>
            <person name="Goldman G.H."/>
            <person name="Fietto J.L."/>
            <person name="Elias M.C."/>
            <person name="Goldman M.H."/>
            <person name="Sagot M.F."/>
            <person name="Pereira M."/>
            <person name="Stoco P.H."/>
            <person name="de Mendonca-Neto R.P."/>
            <person name="Teixeira S.M."/>
            <person name="Maciel T.E."/>
            <person name="de Oliveira Mendes T.A."/>
            <person name="Urmenyi T.P."/>
            <person name="de Souza W."/>
            <person name="Schenkman S."/>
            <person name="de Vasconcelos A.T."/>
        </authorList>
    </citation>
    <scope>NUCLEOTIDE SEQUENCE [LARGE SCALE GENOMIC DNA]</scope>
</reference>
<dbReference type="EMBL" id="ATMH01001388">
    <property type="protein sequence ID" value="EPY34714.1"/>
    <property type="molecule type" value="Genomic_DNA"/>
</dbReference>
<evidence type="ECO:0000256" key="3">
    <source>
        <dbReference type="PROSITE-ProRule" id="PRU00339"/>
    </source>
</evidence>
<dbReference type="Gene3D" id="1.25.40.1010">
    <property type="match status" value="1"/>
</dbReference>
<dbReference type="GO" id="GO:0016740">
    <property type="term" value="F:transferase activity"/>
    <property type="evidence" value="ECO:0007669"/>
    <property type="project" value="UniProtKB-KW"/>
</dbReference>
<dbReference type="EMBL" id="ATMH01007226">
    <property type="protein sequence ID" value="EPY24346.1"/>
    <property type="molecule type" value="Genomic_DNA"/>
</dbReference>
<keyword evidence="1" id="KW-0677">Repeat</keyword>
<dbReference type="Pfam" id="PF12569">
    <property type="entry name" value="NatA_aux_su"/>
    <property type="match status" value="1"/>
</dbReference>
<dbReference type="InterPro" id="IPR011990">
    <property type="entry name" value="TPR-like_helical_dom_sf"/>
</dbReference>
<dbReference type="Gene3D" id="1.25.40.1040">
    <property type="match status" value="1"/>
</dbReference>
<evidence type="ECO:0000256" key="1">
    <source>
        <dbReference type="ARBA" id="ARBA00022737"/>
    </source>
</evidence>
<feature type="repeat" description="TPR" evidence="3">
    <location>
        <begin position="79"/>
        <end position="112"/>
    </location>
</feature>
<dbReference type="Proteomes" id="UP000015354">
    <property type="component" value="Unassembled WGS sequence"/>
</dbReference>
<organism evidence="4 6">
    <name type="scientific">Strigomonas culicis</name>
    <dbReference type="NCBI Taxonomy" id="28005"/>
    <lineage>
        <taxon>Eukaryota</taxon>
        <taxon>Discoba</taxon>
        <taxon>Euglenozoa</taxon>
        <taxon>Kinetoplastea</taxon>
        <taxon>Metakinetoplastina</taxon>
        <taxon>Trypanosomatida</taxon>
        <taxon>Trypanosomatidae</taxon>
        <taxon>Strigomonadinae</taxon>
        <taxon>Strigomonas</taxon>
    </lineage>
</organism>
<proteinExistence type="predicted"/>
<dbReference type="PANTHER" id="PTHR22767">
    <property type="entry name" value="N-TERMINAL ACETYLTRANSFERASE-RELATED"/>
    <property type="match status" value="1"/>
</dbReference>
<evidence type="ECO:0000313" key="4">
    <source>
        <dbReference type="EMBL" id="EPY24346.1"/>
    </source>
</evidence>
<gene>
    <name evidence="5" type="ORF">STCU_01388</name>
    <name evidence="4" type="ORF">STCU_07226</name>
</gene>
<dbReference type="AlphaFoldDB" id="S9VBD8"/>
<reference evidence="4" key="2">
    <citation type="submission" date="2013-03" db="EMBL/GenBank/DDBJ databases">
        <authorList>
            <person name="Motta M.C.M."/>
            <person name="Martins A.C.A."/>
            <person name="Preta C.M.C.C."/>
            <person name="Silva R."/>
            <person name="de Souza S.S."/>
            <person name="Klein C.C."/>
            <person name="de Almeida L.G.P."/>
            <person name="Cunha O.L."/>
            <person name="Colabardini A.C."/>
            <person name="Lima B.A."/>
            <person name="Machado C.R."/>
            <person name="Soares C.M.A."/>
            <person name="de Menezes C.B.A."/>
            <person name="Bartolomeu D.C."/>
            <person name="Grisard E.C."/>
            <person name="Fantinatti-Garboggini F."/>
            <person name="Rodrigues-Luiz G.F."/>
            <person name="Wagner G."/>
            <person name="Goldman G.H."/>
            <person name="Fietto J.L.R."/>
            <person name="Ciapina L.P."/>
            <person name="Brocchi M."/>
            <person name="Elias M.C."/>
            <person name="Goldman M.H.S."/>
            <person name="Sagot M.-F."/>
            <person name="Pereira M."/>
            <person name="Stoco P.H."/>
            <person name="Teixeira S.M.R."/>
            <person name="de Mendonca-Neto R.P."/>
            <person name="Maciel T.E.F."/>
            <person name="Mendes T.A.O."/>
            <person name="Urmenyi T.P."/>
            <person name="Teixeira M.M.G."/>
            <person name="de Camargo E.F.P."/>
            <person name="de Sousa W."/>
            <person name="Schenkman S."/>
            <person name="de Vasconcelos A.T.R."/>
        </authorList>
    </citation>
    <scope>NUCLEOTIDE SEQUENCE</scope>
</reference>
<dbReference type="PANTHER" id="PTHR22767:SF2">
    <property type="entry name" value="N(ALPHA)-ACETYLTRANSFERASE 15_16, ISOFORM A"/>
    <property type="match status" value="1"/>
</dbReference>
<accession>S9VBD8</accession>
<evidence type="ECO:0000313" key="6">
    <source>
        <dbReference type="Proteomes" id="UP000015354"/>
    </source>
</evidence>